<proteinExistence type="predicted"/>
<name>A0A2P8H7I6_9BACL</name>
<evidence type="ECO:0000313" key="1">
    <source>
        <dbReference type="EMBL" id="PSL42154.1"/>
    </source>
</evidence>
<evidence type="ECO:0000313" key="2">
    <source>
        <dbReference type="Proteomes" id="UP000242682"/>
    </source>
</evidence>
<protein>
    <submittedName>
        <fullName evidence="1">Uncharacterized protein</fullName>
    </submittedName>
</protein>
<dbReference type="OrthoDB" id="6860332at2"/>
<dbReference type="EMBL" id="PYAT01000001">
    <property type="protein sequence ID" value="PSL42154.1"/>
    <property type="molecule type" value="Genomic_DNA"/>
</dbReference>
<keyword evidence="2" id="KW-1185">Reference proteome</keyword>
<sequence length="98" mass="11486">MTYQEMNELKKGDRLFIYHIDGWKKGTFQGFISGADPSAWIAFDDRQIAPGNVIATRVFTGLQFTEEYWNQDYKDWKFKRLSEEELNAELLQTLEALA</sequence>
<gene>
    <name evidence="1" type="ORF">B0H99_101402</name>
</gene>
<comment type="caution">
    <text evidence="1">The sequence shown here is derived from an EMBL/GenBank/DDBJ whole genome shotgun (WGS) entry which is preliminary data.</text>
</comment>
<reference evidence="1 2" key="1">
    <citation type="submission" date="2018-03" db="EMBL/GenBank/DDBJ databases">
        <title>Genomic Encyclopedia of Type Strains, Phase III (KMG-III): the genomes of soil and plant-associated and newly described type strains.</title>
        <authorList>
            <person name="Whitman W."/>
        </authorList>
    </citation>
    <scope>NUCLEOTIDE SEQUENCE [LARGE SCALE GENOMIC DNA]</scope>
    <source>
        <strain evidence="1 2">CGMCC 1.12259</strain>
    </source>
</reference>
<accession>A0A2P8H7I6</accession>
<dbReference type="AlphaFoldDB" id="A0A2P8H7I6"/>
<dbReference type="RefSeq" id="WP_106531938.1">
    <property type="nucleotide sequence ID" value="NZ_PYAT01000001.1"/>
</dbReference>
<organism evidence="1 2">
    <name type="scientific">Planomicrobium soli</name>
    <dbReference type="NCBI Taxonomy" id="1176648"/>
    <lineage>
        <taxon>Bacteria</taxon>
        <taxon>Bacillati</taxon>
        <taxon>Bacillota</taxon>
        <taxon>Bacilli</taxon>
        <taxon>Bacillales</taxon>
        <taxon>Caryophanaceae</taxon>
        <taxon>Planomicrobium</taxon>
    </lineage>
</organism>
<dbReference type="Proteomes" id="UP000242682">
    <property type="component" value="Unassembled WGS sequence"/>
</dbReference>